<reference evidence="3" key="1">
    <citation type="journal article" date="2023" name="Nat. Commun.">
        <title>Diploid and tetraploid genomes of Acorus and the evolution of monocots.</title>
        <authorList>
            <person name="Ma L."/>
            <person name="Liu K.W."/>
            <person name="Li Z."/>
            <person name="Hsiao Y.Y."/>
            <person name="Qi Y."/>
            <person name="Fu T."/>
            <person name="Tang G.D."/>
            <person name="Zhang D."/>
            <person name="Sun W.H."/>
            <person name="Liu D.K."/>
            <person name="Li Y."/>
            <person name="Chen G.Z."/>
            <person name="Liu X.D."/>
            <person name="Liao X.Y."/>
            <person name="Jiang Y.T."/>
            <person name="Yu X."/>
            <person name="Hao Y."/>
            <person name="Huang J."/>
            <person name="Zhao X.W."/>
            <person name="Ke S."/>
            <person name="Chen Y.Y."/>
            <person name="Wu W.L."/>
            <person name="Hsu J.L."/>
            <person name="Lin Y.F."/>
            <person name="Huang M.D."/>
            <person name="Li C.Y."/>
            <person name="Huang L."/>
            <person name="Wang Z.W."/>
            <person name="Zhao X."/>
            <person name="Zhong W.Y."/>
            <person name="Peng D.H."/>
            <person name="Ahmad S."/>
            <person name="Lan S."/>
            <person name="Zhang J.S."/>
            <person name="Tsai W.C."/>
            <person name="Van de Peer Y."/>
            <person name="Liu Z.J."/>
        </authorList>
    </citation>
    <scope>NUCLEOTIDE SEQUENCE</scope>
    <source>
        <strain evidence="3">CP</strain>
    </source>
</reference>
<dbReference type="Proteomes" id="UP001180020">
    <property type="component" value="Unassembled WGS sequence"/>
</dbReference>
<evidence type="ECO:0000256" key="2">
    <source>
        <dbReference type="SAM" id="MobiDB-lite"/>
    </source>
</evidence>
<dbReference type="AlphaFoldDB" id="A0AAV9CJM7"/>
<feature type="region of interest" description="Disordered" evidence="2">
    <location>
        <begin position="111"/>
        <end position="141"/>
    </location>
</feature>
<organism evidence="3 4">
    <name type="scientific">Acorus calamus</name>
    <name type="common">Sweet flag</name>
    <dbReference type="NCBI Taxonomy" id="4465"/>
    <lineage>
        <taxon>Eukaryota</taxon>
        <taxon>Viridiplantae</taxon>
        <taxon>Streptophyta</taxon>
        <taxon>Embryophyta</taxon>
        <taxon>Tracheophyta</taxon>
        <taxon>Spermatophyta</taxon>
        <taxon>Magnoliopsida</taxon>
        <taxon>Liliopsida</taxon>
        <taxon>Acoraceae</taxon>
        <taxon>Acorus</taxon>
    </lineage>
</organism>
<feature type="region of interest" description="Disordered" evidence="2">
    <location>
        <begin position="1"/>
        <end position="34"/>
    </location>
</feature>
<sequence>MPPKRAPPLTSLPTNTSAANQSSLSDVTEGNEPTPEAIALQQICDEALTRAKRAERRVEELIRTIEVAQEENNRLRAERADFLSYVEGSIHLEDDVSSMVRKATTVVIVAPPRKDAHPSKKQSSAMSQKDQEKPVAITLQR</sequence>
<evidence type="ECO:0000313" key="4">
    <source>
        <dbReference type="Proteomes" id="UP001180020"/>
    </source>
</evidence>
<comment type="caution">
    <text evidence="3">The sequence shown here is derived from an EMBL/GenBank/DDBJ whole genome shotgun (WGS) entry which is preliminary data.</text>
</comment>
<dbReference type="EMBL" id="JAUJYO010000018">
    <property type="protein sequence ID" value="KAK1288987.1"/>
    <property type="molecule type" value="Genomic_DNA"/>
</dbReference>
<reference evidence="3" key="2">
    <citation type="submission" date="2023-06" db="EMBL/GenBank/DDBJ databases">
        <authorList>
            <person name="Ma L."/>
            <person name="Liu K.-W."/>
            <person name="Li Z."/>
            <person name="Hsiao Y.-Y."/>
            <person name="Qi Y."/>
            <person name="Fu T."/>
            <person name="Tang G."/>
            <person name="Zhang D."/>
            <person name="Sun W.-H."/>
            <person name="Liu D.-K."/>
            <person name="Li Y."/>
            <person name="Chen G.-Z."/>
            <person name="Liu X.-D."/>
            <person name="Liao X.-Y."/>
            <person name="Jiang Y.-T."/>
            <person name="Yu X."/>
            <person name="Hao Y."/>
            <person name="Huang J."/>
            <person name="Zhao X.-W."/>
            <person name="Ke S."/>
            <person name="Chen Y.-Y."/>
            <person name="Wu W.-L."/>
            <person name="Hsu J.-L."/>
            <person name="Lin Y.-F."/>
            <person name="Huang M.-D."/>
            <person name="Li C.-Y."/>
            <person name="Huang L."/>
            <person name="Wang Z.-W."/>
            <person name="Zhao X."/>
            <person name="Zhong W.-Y."/>
            <person name="Peng D.-H."/>
            <person name="Ahmad S."/>
            <person name="Lan S."/>
            <person name="Zhang J.-S."/>
            <person name="Tsai W.-C."/>
            <person name="Van De Peer Y."/>
            <person name="Liu Z.-J."/>
        </authorList>
    </citation>
    <scope>NUCLEOTIDE SEQUENCE</scope>
    <source>
        <strain evidence="3">CP</strain>
        <tissue evidence="3">Leaves</tissue>
    </source>
</reference>
<keyword evidence="4" id="KW-1185">Reference proteome</keyword>
<name>A0AAV9CJM7_ACOCL</name>
<evidence type="ECO:0000313" key="3">
    <source>
        <dbReference type="EMBL" id="KAK1288987.1"/>
    </source>
</evidence>
<gene>
    <name evidence="3" type="ORF">QJS10_CPB18g00737</name>
</gene>
<keyword evidence="1" id="KW-0175">Coiled coil</keyword>
<protein>
    <submittedName>
        <fullName evidence="3">Uncharacterized protein</fullName>
    </submittedName>
</protein>
<feature type="compositionally biased region" description="Polar residues" evidence="2">
    <location>
        <begin position="11"/>
        <end position="28"/>
    </location>
</feature>
<evidence type="ECO:0000256" key="1">
    <source>
        <dbReference type="SAM" id="Coils"/>
    </source>
</evidence>
<accession>A0AAV9CJM7</accession>
<proteinExistence type="predicted"/>
<feature type="coiled-coil region" evidence="1">
    <location>
        <begin position="37"/>
        <end position="78"/>
    </location>
</feature>